<organism evidence="2 3">
    <name type="scientific">Agromyces lapidis</name>
    <dbReference type="NCBI Taxonomy" id="279574"/>
    <lineage>
        <taxon>Bacteria</taxon>
        <taxon>Bacillati</taxon>
        <taxon>Actinomycetota</taxon>
        <taxon>Actinomycetes</taxon>
        <taxon>Micrococcales</taxon>
        <taxon>Microbacteriaceae</taxon>
        <taxon>Agromyces</taxon>
    </lineage>
</organism>
<evidence type="ECO:0000313" key="2">
    <source>
        <dbReference type="EMBL" id="MFB9641191.1"/>
    </source>
</evidence>
<keyword evidence="1" id="KW-1133">Transmembrane helix</keyword>
<keyword evidence="3" id="KW-1185">Reference proteome</keyword>
<dbReference type="EMBL" id="JBHMBL010000001">
    <property type="protein sequence ID" value="MFB9641191.1"/>
    <property type="molecule type" value="Genomic_DNA"/>
</dbReference>
<name>A0ABV5SNZ7_9MICO</name>
<feature type="transmembrane region" description="Helical" evidence="1">
    <location>
        <begin position="27"/>
        <end position="47"/>
    </location>
</feature>
<feature type="transmembrane region" description="Helical" evidence="1">
    <location>
        <begin position="91"/>
        <end position="115"/>
    </location>
</feature>
<evidence type="ECO:0000256" key="1">
    <source>
        <dbReference type="SAM" id="Phobius"/>
    </source>
</evidence>
<dbReference type="RefSeq" id="WP_157422813.1">
    <property type="nucleotide sequence ID" value="NZ_BAAANI010000006.1"/>
</dbReference>
<reference evidence="2 3" key="1">
    <citation type="submission" date="2024-09" db="EMBL/GenBank/DDBJ databases">
        <authorList>
            <person name="Sun Q."/>
            <person name="Mori K."/>
        </authorList>
    </citation>
    <scope>NUCLEOTIDE SEQUENCE [LARGE SCALE GENOMIC DNA]</scope>
    <source>
        <strain evidence="2 3">JCM 14321</strain>
    </source>
</reference>
<proteinExistence type="predicted"/>
<protein>
    <submittedName>
        <fullName evidence="2">Uncharacterized protein</fullName>
    </submittedName>
</protein>
<keyword evidence="1" id="KW-0472">Membrane</keyword>
<dbReference type="Proteomes" id="UP001589667">
    <property type="component" value="Unassembled WGS sequence"/>
</dbReference>
<feature type="transmembrane region" description="Helical" evidence="1">
    <location>
        <begin position="127"/>
        <end position="145"/>
    </location>
</feature>
<evidence type="ECO:0000313" key="3">
    <source>
        <dbReference type="Proteomes" id="UP001589667"/>
    </source>
</evidence>
<gene>
    <name evidence="2" type="ORF">ACFFQV_02705</name>
</gene>
<comment type="caution">
    <text evidence="2">The sequence shown here is derived from an EMBL/GenBank/DDBJ whole genome shotgun (WGS) entry which is preliminary data.</text>
</comment>
<sequence>MYDLPRPDRPPAYQLNPLRVRRASLKVAFVLVTGGLLLAVIAGLSGAGLGGTITQVALEAGWWIMLARCLRSEEEELDPSRPWWQATYRPTASFAITAYFAFGIAFATINFMPLIEHLPMDDVLGFAIRQIVNILLGLFYLHSAVRLKIRELRRRADGAGR</sequence>
<accession>A0ABV5SNZ7</accession>
<keyword evidence="1" id="KW-0812">Transmembrane</keyword>